<sequence length="1011" mass="110738">MPHPALPTSSKEEVPWRPTKIMNMRDLAKDDDFLSHLLVEKLGTGTVPLLVHKMDGTRKHPKTDAQELLGIVRRRLVNSKLPVQHATRHAVDDLLKLPPIRYFLKAYTQKQINAFATHASRYFELYHPSGSIEIAHTSRYAHRTGKSELCILATRYLAPGTVITELKGSMANLTDEEDKELKRTETGNTDIRRDFSVIHSKQMKKNHLFLGPARFVNHDCENNCELFREGRYITFRVLRPIAIGEEITAHYGDAYFGKKNRHCLCESCEKRGRGGYAPENAAGLSNAYSPSDTDSDSESEDSSSGSESDSNKEPLNLDERRTRRGVYAVVTNKDEDSEVSDEEDDNVVPLASARDIPADGDIELDTLSELTSIATSSAAHDATPQILSSPAPEPQRCSSSLSSLSSLASDVVSASNMGTPHSIRSQPTHRHNATTTEVGTSRTSRASGQLATPPLSEETASQAGGSTTPAKRVTRSVSALEAASSKGKGKATTATPRSTPSSLRPSKGKDKEEVQIKKEETEPTRVLRARPNPPPTDPAKEVPSKPVVRRGPDGKPLPICCTCGGVLPVISIDSKVVWGLGPETSRKKKKLECPRCIRHFAIYGQPWPSRIPIPGSSSLPTPREDVAPADTINRRVTQKGLSVLDRKLAAAASASHSGKHKRDQEATDERPKKRKRTDPEVQDDVPTSGQKSARSKGEHSKHPQTSPTTTRIKVEEEITDLSVSAPPASSSRKRGRDKAANSGAVDEPIRTVSIPIRASLRNKKRANEAVERPEEHPSKRMQVDDEEELEPLQRVIPRPVTSFPGCRLFCKPNPLSFALKAWASPIMLDESSSEDEKTPITPEDGFSPPPIVDLTVPTNKRIKSSSFSSLTRSALNLKPSPLAFARRRWTSNPSSLVEDVDVDDDTPEVVAEQSYHRRWSKGAYGYNGQELETDSSADSPLDLVPLDSETYPAPFVKADCTISSAHPRVYPVLRSESGGLYSSKLVAFAESNSTPQLVNAGWDSCSDISEL</sequence>
<name>A0ACD3B8S2_9AGAR</name>
<gene>
    <name evidence="1" type="ORF">BDN72DRAFT_118579</name>
</gene>
<reference evidence="1 2" key="1">
    <citation type="journal article" date="2019" name="Nat. Ecol. Evol.">
        <title>Megaphylogeny resolves global patterns of mushroom evolution.</title>
        <authorList>
            <person name="Varga T."/>
            <person name="Krizsan K."/>
            <person name="Foldi C."/>
            <person name="Dima B."/>
            <person name="Sanchez-Garcia M."/>
            <person name="Sanchez-Ramirez S."/>
            <person name="Szollosi G.J."/>
            <person name="Szarkandi J.G."/>
            <person name="Papp V."/>
            <person name="Albert L."/>
            <person name="Andreopoulos W."/>
            <person name="Angelini C."/>
            <person name="Antonin V."/>
            <person name="Barry K.W."/>
            <person name="Bougher N.L."/>
            <person name="Buchanan P."/>
            <person name="Buyck B."/>
            <person name="Bense V."/>
            <person name="Catcheside P."/>
            <person name="Chovatia M."/>
            <person name="Cooper J."/>
            <person name="Damon W."/>
            <person name="Desjardin D."/>
            <person name="Finy P."/>
            <person name="Geml J."/>
            <person name="Haridas S."/>
            <person name="Hughes K."/>
            <person name="Justo A."/>
            <person name="Karasinski D."/>
            <person name="Kautmanova I."/>
            <person name="Kiss B."/>
            <person name="Kocsube S."/>
            <person name="Kotiranta H."/>
            <person name="LaButti K.M."/>
            <person name="Lechner B.E."/>
            <person name="Liimatainen K."/>
            <person name="Lipzen A."/>
            <person name="Lukacs Z."/>
            <person name="Mihaltcheva S."/>
            <person name="Morgado L.N."/>
            <person name="Niskanen T."/>
            <person name="Noordeloos M.E."/>
            <person name="Ohm R.A."/>
            <person name="Ortiz-Santana B."/>
            <person name="Ovrebo C."/>
            <person name="Racz N."/>
            <person name="Riley R."/>
            <person name="Savchenko A."/>
            <person name="Shiryaev A."/>
            <person name="Soop K."/>
            <person name="Spirin V."/>
            <person name="Szebenyi C."/>
            <person name="Tomsovsky M."/>
            <person name="Tulloss R.E."/>
            <person name="Uehling J."/>
            <person name="Grigoriev I.V."/>
            <person name="Vagvolgyi C."/>
            <person name="Papp T."/>
            <person name="Martin F.M."/>
            <person name="Miettinen O."/>
            <person name="Hibbett D.S."/>
            <person name="Nagy L.G."/>
        </authorList>
    </citation>
    <scope>NUCLEOTIDE SEQUENCE [LARGE SCALE GENOMIC DNA]</scope>
    <source>
        <strain evidence="1 2">NL-1719</strain>
    </source>
</reference>
<organism evidence="1 2">
    <name type="scientific">Pluteus cervinus</name>
    <dbReference type="NCBI Taxonomy" id="181527"/>
    <lineage>
        <taxon>Eukaryota</taxon>
        <taxon>Fungi</taxon>
        <taxon>Dikarya</taxon>
        <taxon>Basidiomycota</taxon>
        <taxon>Agaricomycotina</taxon>
        <taxon>Agaricomycetes</taxon>
        <taxon>Agaricomycetidae</taxon>
        <taxon>Agaricales</taxon>
        <taxon>Pluteineae</taxon>
        <taxon>Pluteaceae</taxon>
        <taxon>Pluteus</taxon>
    </lineage>
</organism>
<proteinExistence type="predicted"/>
<protein>
    <submittedName>
        <fullName evidence="1">Uncharacterized protein</fullName>
    </submittedName>
</protein>
<dbReference type="Proteomes" id="UP000308600">
    <property type="component" value="Unassembled WGS sequence"/>
</dbReference>
<accession>A0ACD3B8S2</accession>
<evidence type="ECO:0000313" key="1">
    <source>
        <dbReference type="EMBL" id="TFK73982.1"/>
    </source>
</evidence>
<evidence type="ECO:0000313" key="2">
    <source>
        <dbReference type="Proteomes" id="UP000308600"/>
    </source>
</evidence>
<dbReference type="EMBL" id="ML208271">
    <property type="protein sequence ID" value="TFK73982.1"/>
    <property type="molecule type" value="Genomic_DNA"/>
</dbReference>
<keyword evidence="2" id="KW-1185">Reference proteome</keyword>